<dbReference type="OrthoDB" id="9803484at2"/>
<evidence type="ECO:0000256" key="2">
    <source>
        <dbReference type="ARBA" id="ARBA00009765"/>
    </source>
</evidence>
<evidence type="ECO:0000256" key="1">
    <source>
        <dbReference type="ARBA" id="ARBA00004651"/>
    </source>
</evidence>
<dbReference type="InterPro" id="IPR045863">
    <property type="entry name" value="CorA_TM1_TM2"/>
</dbReference>
<dbReference type="Pfam" id="PF01544">
    <property type="entry name" value="CorA"/>
    <property type="match status" value="1"/>
</dbReference>
<organism evidence="12 13">
    <name type="scientific">Undibacter mobilis</name>
    <dbReference type="NCBI Taxonomy" id="2292256"/>
    <lineage>
        <taxon>Bacteria</taxon>
        <taxon>Pseudomonadati</taxon>
        <taxon>Pseudomonadota</taxon>
        <taxon>Alphaproteobacteria</taxon>
        <taxon>Hyphomicrobiales</taxon>
        <taxon>Nitrobacteraceae</taxon>
        <taxon>Undibacter</taxon>
    </lineage>
</organism>
<dbReference type="Gene3D" id="1.20.58.340">
    <property type="entry name" value="Magnesium transport protein CorA, transmembrane region"/>
    <property type="match status" value="2"/>
</dbReference>
<feature type="transmembrane region" description="Helical" evidence="11">
    <location>
        <begin position="327"/>
        <end position="349"/>
    </location>
</feature>
<keyword evidence="7" id="KW-0862">Zinc</keyword>
<gene>
    <name evidence="12" type="ORF">DXH78_01255</name>
</gene>
<keyword evidence="13" id="KW-1185">Reference proteome</keyword>
<dbReference type="PANTHER" id="PTHR46494:SF3">
    <property type="entry name" value="ZINC TRANSPORT PROTEIN ZNTB"/>
    <property type="match status" value="1"/>
</dbReference>
<keyword evidence="5" id="KW-0997">Cell inner membrane</keyword>
<evidence type="ECO:0000256" key="8">
    <source>
        <dbReference type="ARBA" id="ARBA00022989"/>
    </source>
</evidence>
<evidence type="ECO:0000313" key="13">
    <source>
        <dbReference type="Proteomes" id="UP000263993"/>
    </source>
</evidence>
<evidence type="ECO:0000256" key="3">
    <source>
        <dbReference type="ARBA" id="ARBA00022448"/>
    </source>
</evidence>
<dbReference type="SUPFAM" id="SSF144083">
    <property type="entry name" value="Magnesium transport protein CorA, transmembrane region"/>
    <property type="match status" value="1"/>
</dbReference>
<dbReference type="SUPFAM" id="SSF143865">
    <property type="entry name" value="CorA soluble domain-like"/>
    <property type="match status" value="1"/>
</dbReference>
<evidence type="ECO:0000256" key="4">
    <source>
        <dbReference type="ARBA" id="ARBA00022475"/>
    </source>
</evidence>
<keyword evidence="8 11" id="KW-1133">Transmembrane helix</keyword>
<dbReference type="EMBL" id="QRGO01000001">
    <property type="protein sequence ID" value="RDV03334.1"/>
    <property type="molecule type" value="Genomic_DNA"/>
</dbReference>
<name>A0A371B707_9BRAD</name>
<reference evidence="13" key="1">
    <citation type="submission" date="2018-08" db="EMBL/GenBank/DDBJ databases">
        <authorList>
            <person name="Kim S.-J."/>
            <person name="Jung G.-Y."/>
        </authorList>
    </citation>
    <scope>NUCLEOTIDE SEQUENCE [LARGE SCALE GENOMIC DNA]</scope>
    <source>
        <strain evidence="13">GY_H</strain>
    </source>
</reference>
<evidence type="ECO:0000256" key="10">
    <source>
        <dbReference type="ARBA" id="ARBA00023136"/>
    </source>
</evidence>
<dbReference type="AlphaFoldDB" id="A0A371B707"/>
<evidence type="ECO:0000313" key="12">
    <source>
        <dbReference type="EMBL" id="RDV03334.1"/>
    </source>
</evidence>
<dbReference type="GO" id="GO:0050897">
    <property type="term" value="F:cobalt ion binding"/>
    <property type="evidence" value="ECO:0007669"/>
    <property type="project" value="TreeGrafter"/>
</dbReference>
<evidence type="ECO:0000256" key="9">
    <source>
        <dbReference type="ARBA" id="ARBA00023065"/>
    </source>
</evidence>
<dbReference type="GO" id="GO:0000287">
    <property type="term" value="F:magnesium ion binding"/>
    <property type="evidence" value="ECO:0007669"/>
    <property type="project" value="TreeGrafter"/>
</dbReference>
<keyword evidence="6 11" id="KW-0812">Transmembrane</keyword>
<keyword evidence="10 11" id="KW-0472">Membrane</keyword>
<dbReference type="PANTHER" id="PTHR46494">
    <property type="entry name" value="CORA FAMILY METAL ION TRANSPORTER (EUROFUNG)"/>
    <property type="match status" value="1"/>
</dbReference>
<keyword evidence="9" id="KW-0406">Ion transport</keyword>
<keyword evidence="4" id="KW-1003">Cell membrane</keyword>
<evidence type="ECO:0000256" key="7">
    <source>
        <dbReference type="ARBA" id="ARBA00022833"/>
    </source>
</evidence>
<comment type="caution">
    <text evidence="12">The sequence shown here is derived from an EMBL/GenBank/DDBJ whole genome shotgun (WGS) entry which is preliminary data.</text>
</comment>
<dbReference type="GO" id="GO:0005886">
    <property type="term" value="C:plasma membrane"/>
    <property type="evidence" value="ECO:0007669"/>
    <property type="project" value="UniProtKB-SubCell"/>
</dbReference>
<dbReference type="InterPro" id="IPR002523">
    <property type="entry name" value="MgTranspt_CorA/ZnTranspt_ZntB"/>
</dbReference>
<accession>A0A371B707</accession>
<feature type="transmembrane region" description="Helical" evidence="11">
    <location>
        <begin position="361"/>
        <end position="381"/>
    </location>
</feature>
<evidence type="ECO:0000256" key="6">
    <source>
        <dbReference type="ARBA" id="ARBA00022692"/>
    </source>
</evidence>
<keyword evidence="3" id="KW-0813">Transport</keyword>
<proteinExistence type="inferred from homology"/>
<dbReference type="GO" id="GO:0015095">
    <property type="term" value="F:magnesium ion transmembrane transporter activity"/>
    <property type="evidence" value="ECO:0007669"/>
    <property type="project" value="TreeGrafter"/>
</dbReference>
<comment type="similarity">
    <text evidence="2">Belongs to the CorA metal ion transporter (MIT) (TC 1.A.35) family.</text>
</comment>
<evidence type="ECO:0000256" key="11">
    <source>
        <dbReference type="SAM" id="Phobius"/>
    </source>
</evidence>
<sequence>MLDAGARRSPFACRCRHWRPPPIASARHACGPRPPGAKTYSGCHRPVTWRSTFSAMHTDIATVHPATGIVWAYRFSADGTAERLPNDRVDDALSDHRDAWIWVHLALADNRCRSWIASYAPLSEMAREVLSGPDKHLRLDIIGDEIVGVVPDLHQGLVEESDDIVRLRFVMTERMMITARQQPVHSVEHNRRAIESGKRFPSVVSFLDAIIDQFADAIARMAERLGDELDGIEENVMREEPADEQRRVGKVRMQTVRVHRQLAQLKTMFARLEPRLAQHNKAAAEAVGALAQKLDAIDHEIGSLYERARLLLDEAAAKVSALTNKRLFTLSILTACLLPPTLVTGFFGMNTKDMPLQNTDGGSWLALCVAFTAGAVTYWALRRLRAL</sequence>
<dbReference type="Gene3D" id="3.30.460.20">
    <property type="entry name" value="CorA soluble domain-like"/>
    <property type="match status" value="1"/>
</dbReference>
<evidence type="ECO:0000256" key="5">
    <source>
        <dbReference type="ARBA" id="ARBA00022519"/>
    </source>
</evidence>
<dbReference type="GO" id="GO:0015087">
    <property type="term" value="F:cobalt ion transmembrane transporter activity"/>
    <property type="evidence" value="ECO:0007669"/>
    <property type="project" value="TreeGrafter"/>
</dbReference>
<comment type="subcellular location">
    <subcellularLocation>
        <location evidence="1">Cell membrane</location>
        <topology evidence="1">Multi-pass membrane protein</topology>
    </subcellularLocation>
</comment>
<protein>
    <submittedName>
        <fullName evidence="12">Cobalt transporter</fullName>
    </submittedName>
</protein>
<dbReference type="InterPro" id="IPR045861">
    <property type="entry name" value="CorA_cytoplasmic_dom"/>
</dbReference>
<dbReference type="Proteomes" id="UP000263993">
    <property type="component" value="Unassembled WGS sequence"/>
</dbReference>